<dbReference type="AlphaFoldDB" id="A0AAV7U033"/>
<keyword evidence="3" id="KW-1185">Reference proteome</keyword>
<dbReference type="Proteomes" id="UP001066276">
    <property type="component" value="Chromosome 3_2"/>
</dbReference>
<proteinExistence type="predicted"/>
<evidence type="ECO:0000313" key="2">
    <source>
        <dbReference type="EMBL" id="KAJ1181449.1"/>
    </source>
</evidence>
<sequence length="124" mass="13973">MKTQRPLRQRKEDKNGEPDEWPWCGPWACRCLVLSLGAWSPAMPGTSGRLAVRIDTRLGSEPRNRSAGRQRLHAMECPGVLRPTCVTCQGERVTERLENQYTRRAQCGTETRETAETMAGSLET</sequence>
<comment type="caution">
    <text evidence="2">The sequence shown here is derived from an EMBL/GenBank/DDBJ whole genome shotgun (WGS) entry which is preliminary data.</text>
</comment>
<evidence type="ECO:0000256" key="1">
    <source>
        <dbReference type="SAM" id="MobiDB-lite"/>
    </source>
</evidence>
<gene>
    <name evidence="2" type="ORF">NDU88_006656</name>
</gene>
<feature type="region of interest" description="Disordered" evidence="1">
    <location>
        <begin position="1"/>
        <end position="20"/>
    </location>
</feature>
<accession>A0AAV7U033</accession>
<reference evidence="2" key="1">
    <citation type="journal article" date="2022" name="bioRxiv">
        <title>Sequencing and chromosome-scale assembly of the giantPleurodeles waltlgenome.</title>
        <authorList>
            <person name="Brown T."/>
            <person name="Elewa A."/>
            <person name="Iarovenko S."/>
            <person name="Subramanian E."/>
            <person name="Araus A.J."/>
            <person name="Petzold A."/>
            <person name="Susuki M."/>
            <person name="Suzuki K.-i.T."/>
            <person name="Hayashi T."/>
            <person name="Toyoda A."/>
            <person name="Oliveira C."/>
            <person name="Osipova E."/>
            <person name="Leigh N.D."/>
            <person name="Simon A."/>
            <person name="Yun M.H."/>
        </authorList>
    </citation>
    <scope>NUCLEOTIDE SEQUENCE</scope>
    <source>
        <strain evidence="2">20211129_DDA</strain>
        <tissue evidence="2">Liver</tissue>
    </source>
</reference>
<evidence type="ECO:0000313" key="3">
    <source>
        <dbReference type="Proteomes" id="UP001066276"/>
    </source>
</evidence>
<name>A0AAV7U033_PLEWA</name>
<protein>
    <submittedName>
        <fullName evidence="2">Uncharacterized protein</fullName>
    </submittedName>
</protein>
<organism evidence="2 3">
    <name type="scientific">Pleurodeles waltl</name>
    <name type="common">Iberian ribbed newt</name>
    <dbReference type="NCBI Taxonomy" id="8319"/>
    <lineage>
        <taxon>Eukaryota</taxon>
        <taxon>Metazoa</taxon>
        <taxon>Chordata</taxon>
        <taxon>Craniata</taxon>
        <taxon>Vertebrata</taxon>
        <taxon>Euteleostomi</taxon>
        <taxon>Amphibia</taxon>
        <taxon>Batrachia</taxon>
        <taxon>Caudata</taxon>
        <taxon>Salamandroidea</taxon>
        <taxon>Salamandridae</taxon>
        <taxon>Pleurodelinae</taxon>
        <taxon>Pleurodeles</taxon>
    </lineage>
</organism>
<dbReference type="EMBL" id="JANPWB010000006">
    <property type="protein sequence ID" value="KAJ1181449.1"/>
    <property type="molecule type" value="Genomic_DNA"/>
</dbReference>